<accession>A0ABN8HSR4</accession>
<keyword evidence="2" id="KW-1185">Reference proteome</keyword>
<feature type="non-terminal residue" evidence="1">
    <location>
        <position position="75"/>
    </location>
</feature>
<name>A0ABN8HSR4_9NEOP</name>
<evidence type="ECO:0000313" key="2">
    <source>
        <dbReference type="Proteomes" id="UP000837857"/>
    </source>
</evidence>
<proteinExistence type="predicted"/>
<sequence length="75" mass="8282">MGYHRKSRPTGFPFYARVGGACIGPSPFPVFRRYGGNNPGPYFALLRLASRKEVEAKLNEAITRNAPPTQCCNHA</sequence>
<protein>
    <submittedName>
        <fullName evidence="1">Uncharacterized protein</fullName>
    </submittedName>
</protein>
<organism evidence="1 2">
    <name type="scientific">Iphiclides podalirius</name>
    <name type="common">scarce swallowtail</name>
    <dbReference type="NCBI Taxonomy" id="110791"/>
    <lineage>
        <taxon>Eukaryota</taxon>
        <taxon>Metazoa</taxon>
        <taxon>Ecdysozoa</taxon>
        <taxon>Arthropoda</taxon>
        <taxon>Hexapoda</taxon>
        <taxon>Insecta</taxon>
        <taxon>Pterygota</taxon>
        <taxon>Neoptera</taxon>
        <taxon>Endopterygota</taxon>
        <taxon>Lepidoptera</taxon>
        <taxon>Glossata</taxon>
        <taxon>Ditrysia</taxon>
        <taxon>Papilionoidea</taxon>
        <taxon>Papilionidae</taxon>
        <taxon>Papilioninae</taxon>
        <taxon>Iphiclides</taxon>
    </lineage>
</organism>
<dbReference type="EMBL" id="OW152824">
    <property type="protein sequence ID" value="CAH2040624.1"/>
    <property type="molecule type" value="Genomic_DNA"/>
</dbReference>
<evidence type="ECO:0000313" key="1">
    <source>
        <dbReference type="EMBL" id="CAH2040624.1"/>
    </source>
</evidence>
<gene>
    <name evidence="1" type="ORF">IPOD504_LOCUS2687</name>
</gene>
<reference evidence="1" key="1">
    <citation type="submission" date="2022-03" db="EMBL/GenBank/DDBJ databases">
        <authorList>
            <person name="Martin H S."/>
        </authorList>
    </citation>
    <scope>NUCLEOTIDE SEQUENCE</scope>
</reference>
<dbReference type="Proteomes" id="UP000837857">
    <property type="component" value="Chromosome 12"/>
</dbReference>